<evidence type="ECO:0008006" key="4">
    <source>
        <dbReference type="Google" id="ProtNLM"/>
    </source>
</evidence>
<keyword evidence="3" id="KW-1185">Reference proteome</keyword>
<evidence type="ECO:0000313" key="2">
    <source>
        <dbReference type="EMBL" id="SFD28905.1"/>
    </source>
</evidence>
<dbReference type="Gene3D" id="2.60.40.10">
    <property type="entry name" value="Immunoglobulins"/>
    <property type="match status" value="1"/>
</dbReference>
<protein>
    <recommendedName>
        <fullName evidence="4">PKD domain-containing protein</fullName>
    </recommendedName>
</protein>
<gene>
    <name evidence="2" type="ORF">SAMN05216204_12111</name>
</gene>
<sequence>MGSKRGPGLPRGGRDDGKTMPLHLPGGVTGHASSACRRGSEILLDIAGRQQVRACACACAQQPRPFCGPQLRTGNPLPGRLDRPPVHGGIGRRPGRLRHPDPRHQRRRRGGGDVDHGPGRVAQLPVFRRTAARIPSTCIRSCTAPRPDWCCIREGRSTTGGAILAYSSAGLVLLRPGVRGTDAPVLGPITGVPDRTEVGQEVRATVGFVDNSPSQTHSAAVAWDDNCTSPHPAVRETGGVGQVTFQHRFCAAGVYRVRVQVSDSGGRHTDVARYYIVDDPALPAISGQGALARASDYAGRAGQGTQALRFMLWAPLPGPAAAGASAADRALVTLAGPFQFVSDRVGALSREGNLVRMEGTGRYNGRAGYRFLVEASDGDRLGMTGGDRLRLRVTHVEPNGAEVVDYDNDAMANETVLQSSSNPHRTLVRQGGFSLKD</sequence>
<feature type="region of interest" description="Disordered" evidence="1">
    <location>
        <begin position="70"/>
        <end position="120"/>
    </location>
</feature>
<dbReference type="AlphaFoldDB" id="A0A1I1R3N3"/>
<dbReference type="STRING" id="1164594.SAMN05216204_12111"/>
<dbReference type="Proteomes" id="UP000198639">
    <property type="component" value="Unassembled WGS sequence"/>
</dbReference>
<reference evidence="3" key="1">
    <citation type="submission" date="2016-10" db="EMBL/GenBank/DDBJ databases">
        <authorList>
            <person name="Varghese N."/>
            <person name="Submissions S."/>
        </authorList>
    </citation>
    <scope>NUCLEOTIDE SEQUENCE [LARGE SCALE GENOMIC DNA]</scope>
    <source>
        <strain evidence="3">CGMCC 1.12041</strain>
    </source>
</reference>
<feature type="region of interest" description="Disordered" evidence="1">
    <location>
        <begin position="1"/>
        <end position="33"/>
    </location>
</feature>
<accession>A0A1I1R3N3</accession>
<proteinExistence type="predicted"/>
<dbReference type="InterPro" id="IPR035986">
    <property type="entry name" value="PKD_dom_sf"/>
</dbReference>
<name>A0A1I1R3N3_9BURK</name>
<dbReference type="SUPFAM" id="SSF49299">
    <property type="entry name" value="PKD domain"/>
    <property type="match status" value="1"/>
</dbReference>
<evidence type="ECO:0000256" key="1">
    <source>
        <dbReference type="SAM" id="MobiDB-lite"/>
    </source>
</evidence>
<evidence type="ECO:0000313" key="3">
    <source>
        <dbReference type="Proteomes" id="UP000198639"/>
    </source>
</evidence>
<organism evidence="2 3">
    <name type="scientific">Massilia yuzhufengensis</name>
    <dbReference type="NCBI Taxonomy" id="1164594"/>
    <lineage>
        <taxon>Bacteria</taxon>
        <taxon>Pseudomonadati</taxon>
        <taxon>Pseudomonadota</taxon>
        <taxon>Betaproteobacteria</taxon>
        <taxon>Burkholderiales</taxon>
        <taxon>Oxalobacteraceae</taxon>
        <taxon>Telluria group</taxon>
        <taxon>Massilia</taxon>
    </lineage>
</organism>
<dbReference type="InterPro" id="IPR013783">
    <property type="entry name" value="Ig-like_fold"/>
</dbReference>
<dbReference type="EMBL" id="FOLD01000021">
    <property type="protein sequence ID" value="SFD28905.1"/>
    <property type="molecule type" value="Genomic_DNA"/>
</dbReference>